<evidence type="ECO:0000256" key="1">
    <source>
        <dbReference type="ARBA" id="ARBA00003330"/>
    </source>
</evidence>
<dbReference type="PANTHER" id="PTHR42801">
    <property type="entry name" value="THIOREDOXIN-DEPENDENT PEROXIDE REDUCTASE"/>
    <property type="match status" value="1"/>
</dbReference>
<name>A0A2T0TME4_9PSEU</name>
<dbReference type="GO" id="GO:0034599">
    <property type="term" value="P:cellular response to oxidative stress"/>
    <property type="evidence" value="ECO:0007669"/>
    <property type="project" value="TreeGrafter"/>
</dbReference>
<evidence type="ECO:0000256" key="4">
    <source>
        <dbReference type="ARBA" id="ARBA00022862"/>
    </source>
</evidence>
<gene>
    <name evidence="13" type="ORF">CLV43_1011173</name>
</gene>
<dbReference type="AlphaFoldDB" id="A0A2T0TME4"/>
<keyword evidence="7" id="KW-0676">Redox-active center</keyword>
<dbReference type="GO" id="GO:0045454">
    <property type="term" value="P:cell redox homeostasis"/>
    <property type="evidence" value="ECO:0007669"/>
    <property type="project" value="TreeGrafter"/>
</dbReference>
<evidence type="ECO:0000313" key="13">
    <source>
        <dbReference type="EMBL" id="PRY46892.1"/>
    </source>
</evidence>
<evidence type="ECO:0000256" key="11">
    <source>
        <dbReference type="ARBA" id="ARBA00049091"/>
    </source>
</evidence>
<dbReference type="GO" id="GO:0005737">
    <property type="term" value="C:cytoplasm"/>
    <property type="evidence" value="ECO:0007669"/>
    <property type="project" value="TreeGrafter"/>
</dbReference>
<evidence type="ECO:0000256" key="3">
    <source>
        <dbReference type="ARBA" id="ARBA00022559"/>
    </source>
</evidence>
<dbReference type="Proteomes" id="UP000239494">
    <property type="component" value="Unassembled WGS sequence"/>
</dbReference>
<dbReference type="InterPro" id="IPR013766">
    <property type="entry name" value="Thioredoxin_domain"/>
</dbReference>
<dbReference type="PANTHER" id="PTHR42801:SF7">
    <property type="entry name" value="SLL1159 PROTEIN"/>
    <property type="match status" value="1"/>
</dbReference>
<dbReference type="EC" id="1.11.1.24" evidence="2"/>
<keyword evidence="6" id="KW-1015">Disulfide bond</keyword>
<evidence type="ECO:0000256" key="9">
    <source>
        <dbReference type="ARBA" id="ARBA00038489"/>
    </source>
</evidence>
<dbReference type="Gene3D" id="3.40.30.10">
    <property type="entry name" value="Glutaredoxin"/>
    <property type="match status" value="1"/>
</dbReference>
<dbReference type="RefSeq" id="WP_245886147.1">
    <property type="nucleotide sequence ID" value="NZ_PVTF01000001.1"/>
</dbReference>
<evidence type="ECO:0000256" key="7">
    <source>
        <dbReference type="ARBA" id="ARBA00023284"/>
    </source>
</evidence>
<dbReference type="EMBL" id="PVTF01000001">
    <property type="protein sequence ID" value="PRY46892.1"/>
    <property type="molecule type" value="Genomic_DNA"/>
</dbReference>
<comment type="function">
    <text evidence="1">Thiol-specific peroxidase that catalyzes the reduction of hydrogen peroxide and organic hydroperoxides to water and alcohols, respectively. Plays a role in cell protection against oxidative stress by detoxifying peroxides and as sensor of hydrogen peroxide-mediated signaling events.</text>
</comment>
<evidence type="ECO:0000256" key="8">
    <source>
        <dbReference type="ARBA" id="ARBA00032824"/>
    </source>
</evidence>
<reference evidence="13 14" key="1">
    <citation type="submission" date="2018-03" db="EMBL/GenBank/DDBJ databases">
        <title>Genomic Encyclopedia of Archaeal and Bacterial Type Strains, Phase II (KMG-II): from individual species to whole genera.</title>
        <authorList>
            <person name="Goeker M."/>
        </authorList>
    </citation>
    <scope>NUCLEOTIDE SEQUENCE [LARGE SCALE GENOMIC DNA]</scope>
    <source>
        <strain evidence="13 14">DSM 44720</strain>
    </source>
</reference>
<comment type="similarity">
    <text evidence="9">Belongs to the peroxiredoxin family. BCP/PrxQ subfamily.</text>
</comment>
<keyword evidence="14" id="KW-1185">Reference proteome</keyword>
<evidence type="ECO:0000256" key="5">
    <source>
        <dbReference type="ARBA" id="ARBA00023002"/>
    </source>
</evidence>
<organism evidence="13 14">
    <name type="scientific">Umezawaea tangerina</name>
    <dbReference type="NCBI Taxonomy" id="84725"/>
    <lineage>
        <taxon>Bacteria</taxon>
        <taxon>Bacillati</taxon>
        <taxon>Actinomycetota</taxon>
        <taxon>Actinomycetes</taxon>
        <taxon>Pseudonocardiales</taxon>
        <taxon>Pseudonocardiaceae</taxon>
        <taxon>Umezawaea</taxon>
    </lineage>
</organism>
<keyword evidence="4" id="KW-0049">Antioxidant</keyword>
<dbReference type="InterPro" id="IPR000866">
    <property type="entry name" value="AhpC/TSA"/>
</dbReference>
<proteinExistence type="inferred from homology"/>
<dbReference type="CDD" id="cd02970">
    <property type="entry name" value="PRX_like2"/>
    <property type="match status" value="1"/>
</dbReference>
<dbReference type="PROSITE" id="PS51352">
    <property type="entry name" value="THIOREDOXIN_2"/>
    <property type="match status" value="1"/>
</dbReference>
<evidence type="ECO:0000259" key="12">
    <source>
        <dbReference type="PROSITE" id="PS51352"/>
    </source>
</evidence>
<dbReference type="GO" id="GO:0008379">
    <property type="term" value="F:thioredoxin peroxidase activity"/>
    <property type="evidence" value="ECO:0007669"/>
    <property type="project" value="TreeGrafter"/>
</dbReference>
<protein>
    <recommendedName>
        <fullName evidence="2">thioredoxin-dependent peroxiredoxin</fullName>
        <ecNumber evidence="2">1.11.1.24</ecNumber>
    </recommendedName>
    <alternativeName>
        <fullName evidence="10">Bacterioferritin comigratory protein</fullName>
    </alternativeName>
    <alternativeName>
        <fullName evidence="8">Thioredoxin peroxidase</fullName>
    </alternativeName>
</protein>
<keyword evidence="5" id="KW-0560">Oxidoreductase</keyword>
<evidence type="ECO:0000313" key="14">
    <source>
        <dbReference type="Proteomes" id="UP000239494"/>
    </source>
</evidence>
<dbReference type="InterPro" id="IPR036249">
    <property type="entry name" value="Thioredoxin-like_sf"/>
</dbReference>
<sequence>MTSTKPTIADQVGAFQATLSTRLPAGVATAFAAERAAFATLGTPAEAVGPGVAMPDGALLDVHGEPTTLARARGGRPAVVVFYRGAWCPYCNLALRAYQDQLVPELAERGVGLIAVSPQKPDGSLSMAEANDLTFTVLTDPGNGIAAALGVLSPDRDPAVRDAALSLGVDVAAGNADGTDALPMPTVVVVDADGVIRWVDVHPDYTTRSEPRAILDAVADLRGEEG</sequence>
<dbReference type="Pfam" id="PF00578">
    <property type="entry name" value="AhpC-TSA"/>
    <property type="match status" value="1"/>
</dbReference>
<evidence type="ECO:0000256" key="2">
    <source>
        <dbReference type="ARBA" id="ARBA00013017"/>
    </source>
</evidence>
<dbReference type="InterPro" id="IPR050924">
    <property type="entry name" value="Peroxiredoxin_BCP/PrxQ"/>
</dbReference>
<comment type="caution">
    <text evidence="13">The sequence shown here is derived from an EMBL/GenBank/DDBJ whole genome shotgun (WGS) entry which is preliminary data.</text>
</comment>
<comment type="catalytic activity">
    <reaction evidence="11">
        <text>a hydroperoxide + [thioredoxin]-dithiol = an alcohol + [thioredoxin]-disulfide + H2O</text>
        <dbReference type="Rhea" id="RHEA:62620"/>
        <dbReference type="Rhea" id="RHEA-COMP:10698"/>
        <dbReference type="Rhea" id="RHEA-COMP:10700"/>
        <dbReference type="ChEBI" id="CHEBI:15377"/>
        <dbReference type="ChEBI" id="CHEBI:29950"/>
        <dbReference type="ChEBI" id="CHEBI:30879"/>
        <dbReference type="ChEBI" id="CHEBI:35924"/>
        <dbReference type="ChEBI" id="CHEBI:50058"/>
        <dbReference type="EC" id="1.11.1.24"/>
    </reaction>
</comment>
<accession>A0A2T0TME4</accession>
<keyword evidence="3" id="KW-0575">Peroxidase</keyword>
<evidence type="ECO:0000256" key="10">
    <source>
        <dbReference type="ARBA" id="ARBA00041373"/>
    </source>
</evidence>
<evidence type="ECO:0000256" key="6">
    <source>
        <dbReference type="ARBA" id="ARBA00023157"/>
    </source>
</evidence>
<feature type="domain" description="Thioredoxin" evidence="12">
    <location>
        <begin position="48"/>
        <end position="223"/>
    </location>
</feature>
<dbReference type="SUPFAM" id="SSF52833">
    <property type="entry name" value="Thioredoxin-like"/>
    <property type="match status" value="1"/>
</dbReference>